<name>A0A6L7GBJ1_9RHOB</name>
<dbReference type="RefSeq" id="WP_160896830.1">
    <property type="nucleotide sequence ID" value="NZ_WUMU01000034.1"/>
</dbReference>
<comment type="caution">
    <text evidence="3">The sequence shown here is derived from an EMBL/GenBank/DDBJ whole genome shotgun (WGS) entry which is preliminary data.</text>
</comment>
<organism evidence="3 4">
    <name type="scientific">Pseudooceanicola albus</name>
    <dbReference type="NCBI Taxonomy" id="2692189"/>
    <lineage>
        <taxon>Bacteria</taxon>
        <taxon>Pseudomonadati</taxon>
        <taxon>Pseudomonadota</taxon>
        <taxon>Alphaproteobacteria</taxon>
        <taxon>Rhodobacterales</taxon>
        <taxon>Paracoccaceae</taxon>
        <taxon>Pseudooceanicola</taxon>
    </lineage>
</organism>
<dbReference type="GO" id="GO:0006749">
    <property type="term" value="P:glutathione metabolic process"/>
    <property type="evidence" value="ECO:0007669"/>
    <property type="project" value="TreeGrafter"/>
</dbReference>
<dbReference type="Pfam" id="PF02538">
    <property type="entry name" value="Hydantoinase_B"/>
    <property type="match status" value="1"/>
</dbReference>
<protein>
    <submittedName>
        <fullName evidence="3">Hydantoinase B/oxoprolinase family protein</fullName>
    </submittedName>
</protein>
<evidence type="ECO:0000313" key="4">
    <source>
        <dbReference type="Proteomes" id="UP000477911"/>
    </source>
</evidence>
<feature type="region of interest" description="Disordered" evidence="1">
    <location>
        <begin position="511"/>
        <end position="540"/>
    </location>
</feature>
<accession>A0A6L7GBJ1</accession>
<evidence type="ECO:0000313" key="3">
    <source>
        <dbReference type="EMBL" id="MXN20706.1"/>
    </source>
</evidence>
<evidence type="ECO:0000256" key="1">
    <source>
        <dbReference type="SAM" id="MobiDB-lite"/>
    </source>
</evidence>
<keyword evidence="4" id="KW-1185">Reference proteome</keyword>
<reference evidence="3 4" key="1">
    <citation type="submission" date="2019-12" db="EMBL/GenBank/DDBJ databases">
        <authorList>
            <person name="Li M."/>
        </authorList>
    </citation>
    <scope>NUCLEOTIDE SEQUENCE [LARGE SCALE GENOMIC DNA]</scope>
    <source>
        <strain evidence="3 4">GBMRC 2024</strain>
    </source>
</reference>
<sequence length="540" mass="57021">MSKSPSVIEFQVMWDRLIAIAEEQGQVLIRTAFSPVVRECGDISAGIFDPQGRMLAQGITGTPGHVNTMAESVGHFLAAFPTQTMKPGDTYICNDPWKGTGHLNDFVVTTPVFKDSKLVALFSCTSHIVDIGGVHGLDGTDMFMEGLQIPMLKLVDQGKVNETLMAMIRQNSRLPEESEGDVYALASCNEVASRRLVEMMEEFGLGTLDALSAHIIERSREAVLGEIRKLPKGSWTYEMTADGDDTPVTLKARLTISDDGIDVDYAGSSGPARRGLNVPLPYARAYTSFGIGCVVAGHIPNNAGSLDPIRVSAPKGCILNAQPPVAVHSRHAYGQLLPDMVFGCLRQAVPDMIPAESTSGLWIMALHGRRRSGPRDKAAFGLAMTLSGGTGARPGKDGLSATAYPSGVMGTPIEIAETQSPLIFLRKELREGSGGAGSYRGGLGQVVEVASREDAPFSFAATMERVKFPARGCEGGENGAPGWIGLGSGEVLDSKGQHEIAPGQSLVLKTPGGAGLGGAASRDPVLEDSDRCNGLTGVQA</sequence>
<dbReference type="PANTHER" id="PTHR11365:SF23">
    <property type="entry name" value="HYPOTHETICAL 5-OXOPROLINASE (EUROFUNG)-RELATED"/>
    <property type="match status" value="1"/>
</dbReference>
<dbReference type="InterPro" id="IPR045079">
    <property type="entry name" value="Oxoprolinase-like"/>
</dbReference>
<dbReference type="Proteomes" id="UP000477911">
    <property type="component" value="Unassembled WGS sequence"/>
</dbReference>
<dbReference type="PANTHER" id="PTHR11365">
    <property type="entry name" value="5-OXOPROLINASE RELATED"/>
    <property type="match status" value="1"/>
</dbReference>
<proteinExistence type="predicted"/>
<feature type="domain" description="Hydantoinase B/oxoprolinase" evidence="2">
    <location>
        <begin position="8"/>
        <end position="517"/>
    </location>
</feature>
<dbReference type="GO" id="GO:0005829">
    <property type="term" value="C:cytosol"/>
    <property type="evidence" value="ECO:0007669"/>
    <property type="project" value="TreeGrafter"/>
</dbReference>
<gene>
    <name evidence="3" type="ORF">GR170_22985</name>
</gene>
<dbReference type="EMBL" id="WUMU01000034">
    <property type="protein sequence ID" value="MXN20706.1"/>
    <property type="molecule type" value="Genomic_DNA"/>
</dbReference>
<evidence type="ECO:0000259" key="2">
    <source>
        <dbReference type="Pfam" id="PF02538"/>
    </source>
</evidence>
<dbReference type="InterPro" id="IPR003692">
    <property type="entry name" value="Hydantoinase_B"/>
</dbReference>
<dbReference type="GO" id="GO:0017168">
    <property type="term" value="F:5-oxoprolinase (ATP-hydrolyzing) activity"/>
    <property type="evidence" value="ECO:0007669"/>
    <property type="project" value="TreeGrafter"/>
</dbReference>
<dbReference type="AlphaFoldDB" id="A0A6L7GBJ1"/>